<feature type="domain" description="Phospholipid/glycerol acyltransferase" evidence="4">
    <location>
        <begin position="69"/>
        <end position="208"/>
    </location>
</feature>
<dbReference type="SMART" id="SM00563">
    <property type="entry name" value="PlsC"/>
    <property type="match status" value="1"/>
</dbReference>
<reference evidence="5" key="1">
    <citation type="submission" date="2023-05" db="EMBL/GenBank/DDBJ databases">
        <authorList>
            <person name="Zhang X."/>
        </authorList>
    </citation>
    <scope>NUCLEOTIDE SEQUENCE</scope>
    <source>
        <strain evidence="5">YF14B1</strain>
    </source>
</reference>
<proteinExistence type="predicted"/>
<evidence type="ECO:0000313" key="5">
    <source>
        <dbReference type="EMBL" id="MDJ1483730.1"/>
    </source>
</evidence>
<dbReference type="EMBL" id="JASJOS010000012">
    <property type="protein sequence ID" value="MDJ1483730.1"/>
    <property type="molecule type" value="Genomic_DNA"/>
</dbReference>
<evidence type="ECO:0000259" key="4">
    <source>
        <dbReference type="SMART" id="SM00563"/>
    </source>
</evidence>
<dbReference type="PANTHER" id="PTHR10434">
    <property type="entry name" value="1-ACYL-SN-GLYCEROL-3-PHOSPHATE ACYLTRANSFERASE"/>
    <property type="match status" value="1"/>
</dbReference>
<keyword evidence="3 5" id="KW-0012">Acyltransferase</keyword>
<evidence type="ECO:0000256" key="2">
    <source>
        <dbReference type="ARBA" id="ARBA00022679"/>
    </source>
</evidence>
<comment type="caution">
    <text evidence="5">The sequence shown here is derived from an EMBL/GenBank/DDBJ whole genome shotgun (WGS) entry which is preliminary data.</text>
</comment>
<comment type="pathway">
    <text evidence="1">Lipid metabolism.</text>
</comment>
<dbReference type="Proteomes" id="UP001241110">
    <property type="component" value="Unassembled WGS sequence"/>
</dbReference>
<dbReference type="RefSeq" id="WP_313984026.1">
    <property type="nucleotide sequence ID" value="NZ_JASJOS010000012.1"/>
</dbReference>
<dbReference type="InterPro" id="IPR002123">
    <property type="entry name" value="Plipid/glycerol_acylTrfase"/>
</dbReference>
<sequence>MELKLNPKNIVNQLDVFGLFDRDELGNFTILKRTLISAVGAATYWRYAVINKMHIEGTEYLQDLPEHNVLFLSNHQTYFADVIAFYHIFSSVKWGFKDHIKVPIYLLSPRVKSYYVAANETMNKGIIPKLLSLAGAVTVERSWRANGKEVKRDVDTSGQDRIGKALQEGWVVSFPQGTTSPYAPIRKGTAHMIKEFNPIVVPVVINGFRRAFDKKGLIFRKTNTQLSVRFKEPVQFDPSLSVEDIVEHIRQLIEQEVPVEKMKWMK</sequence>
<accession>A0AAE3QUX5</accession>
<dbReference type="GO" id="GO:0003841">
    <property type="term" value="F:1-acylglycerol-3-phosphate O-acyltransferase activity"/>
    <property type="evidence" value="ECO:0007669"/>
    <property type="project" value="TreeGrafter"/>
</dbReference>
<keyword evidence="2" id="KW-0808">Transferase</keyword>
<evidence type="ECO:0000313" key="6">
    <source>
        <dbReference type="Proteomes" id="UP001241110"/>
    </source>
</evidence>
<dbReference type="Pfam" id="PF01553">
    <property type="entry name" value="Acyltransferase"/>
    <property type="match status" value="1"/>
</dbReference>
<evidence type="ECO:0000256" key="1">
    <source>
        <dbReference type="ARBA" id="ARBA00005189"/>
    </source>
</evidence>
<dbReference type="CDD" id="cd07989">
    <property type="entry name" value="LPLAT_AGPAT-like"/>
    <property type="match status" value="1"/>
</dbReference>
<dbReference type="GO" id="GO:0006654">
    <property type="term" value="P:phosphatidic acid biosynthetic process"/>
    <property type="evidence" value="ECO:0007669"/>
    <property type="project" value="TreeGrafter"/>
</dbReference>
<organism evidence="5 6">
    <name type="scientific">Xanthocytophaga flava</name>
    <dbReference type="NCBI Taxonomy" id="3048013"/>
    <lineage>
        <taxon>Bacteria</taxon>
        <taxon>Pseudomonadati</taxon>
        <taxon>Bacteroidota</taxon>
        <taxon>Cytophagia</taxon>
        <taxon>Cytophagales</taxon>
        <taxon>Rhodocytophagaceae</taxon>
        <taxon>Xanthocytophaga</taxon>
    </lineage>
</organism>
<evidence type="ECO:0000256" key="3">
    <source>
        <dbReference type="ARBA" id="ARBA00023315"/>
    </source>
</evidence>
<dbReference type="AlphaFoldDB" id="A0AAE3QUX5"/>
<name>A0AAE3QUX5_9BACT</name>
<dbReference type="PANTHER" id="PTHR10434:SF11">
    <property type="entry name" value="1-ACYL-SN-GLYCEROL-3-PHOSPHATE ACYLTRANSFERASE"/>
    <property type="match status" value="1"/>
</dbReference>
<gene>
    <name evidence="5" type="ORF">QNI16_24740</name>
</gene>
<protein>
    <submittedName>
        <fullName evidence="5">Lysophospholipid acyltransferase family protein</fullName>
    </submittedName>
</protein>
<dbReference type="SUPFAM" id="SSF69593">
    <property type="entry name" value="Glycerol-3-phosphate (1)-acyltransferase"/>
    <property type="match status" value="1"/>
</dbReference>